<dbReference type="PANTHER" id="PTHR11085:SF4">
    <property type="entry name" value="NAD-DEPENDENT PROTEIN DEACYLASE"/>
    <property type="match status" value="1"/>
</dbReference>
<dbReference type="EC" id="2.3.1.286" evidence="1"/>
<gene>
    <name evidence="6" type="ORF">L2716_01295</name>
</gene>
<keyword evidence="4" id="KW-0862">Zinc</keyword>
<dbReference type="Gene3D" id="3.40.50.1220">
    <property type="entry name" value="TPP-binding domain"/>
    <property type="match status" value="1"/>
</dbReference>
<comment type="caution">
    <text evidence="6">The sequence shown here is derived from an EMBL/GenBank/DDBJ whole genome shotgun (WGS) entry which is preliminary data.</text>
</comment>
<dbReference type="InterPro" id="IPR026590">
    <property type="entry name" value="Ssirtuin_cat_dom"/>
</dbReference>
<sequence>MDLEKVERLGEWILESTHTVVFTGAGMSTESGIPDFRSKEGWWNKIDPMTVSTIDALENEYDLFQAFYSLRLGDLKTCRPHKGHTILADLEQQKLISAVITQNVDGFHQNAGNENVYELHGSLRSIFCSKCGHASNEDAFVHTKPCIKCKGHLRPDIILFGELLPQEVWGDAMKEIEQSDLVIVIGSSLQVAPANELPFLTSGRKVVINNESTLLHNQFDLQIEGNAGDILQNVHKYILEVGK</sequence>
<evidence type="ECO:0000256" key="3">
    <source>
        <dbReference type="ARBA" id="ARBA00023027"/>
    </source>
</evidence>
<accession>A0ABS9GUI7</accession>
<dbReference type="Proteomes" id="UP001649381">
    <property type="component" value="Unassembled WGS sequence"/>
</dbReference>
<organism evidence="6 7">
    <name type="scientific">Pseudalkalibacillus berkeleyi</name>
    <dbReference type="NCBI Taxonomy" id="1069813"/>
    <lineage>
        <taxon>Bacteria</taxon>
        <taxon>Bacillati</taxon>
        <taxon>Bacillota</taxon>
        <taxon>Bacilli</taxon>
        <taxon>Bacillales</taxon>
        <taxon>Fictibacillaceae</taxon>
        <taxon>Pseudalkalibacillus</taxon>
    </lineage>
</organism>
<dbReference type="Pfam" id="PF02146">
    <property type="entry name" value="SIR2"/>
    <property type="match status" value="1"/>
</dbReference>
<dbReference type="NCBIfam" id="NF001753">
    <property type="entry name" value="PRK00481.1-3"/>
    <property type="match status" value="1"/>
</dbReference>
<dbReference type="InterPro" id="IPR026591">
    <property type="entry name" value="Sirtuin_cat_small_dom_sf"/>
</dbReference>
<keyword evidence="2" id="KW-0808">Transferase</keyword>
<keyword evidence="3" id="KW-0520">NAD</keyword>
<keyword evidence="7" id="KW-1185">Reference proteome</keyword>
<feature type="binding site" evidence="4">
    <location>
        <position position="131"/>
    </location>
    <ligand>
        <name>Zn(2+)</name>
        <dbReference type="ChEBI" id="CHEBI:29105"/>
    </ligand>
</feature>
<evidence type="ECO:0000259" key="5">
    <source>
        <dbReference type="PROSITE" id="PS50305"/>
    </source>
</evidence>
<dbReference type="InterPro" id="IPR003000">
    <property type="entry name" value="Sirtuin"/>
</dbReference>
<dbReference type="InterPro" id="IPR029035">
    <property type="entry name" value="DHS-like_NAD/FAD-binding_dom"/>
</dbReference>
<dbReference type="EMBL" id="JAKIJS010000001">
    <property type="protein sequence ID" value="MCF6136344.1"/>
    <property type="molecule type" value="Genomic_DNA"/>
</dbReference>
<dbReference type="PROSITE" id="PS50305">
    <property type="entry name" value="SIRTUIN"/>
    <property type="match status" value="1"/>
</dbReference>
<feature type="domain" description="Deacetylase sirtuin-type" evidence="5">
    <location>
        <begin position="1"/>
        <end position="243"/>
    </location>
</feature>
<proteinExistence type="predicted"/>
<dbReference type="SUPFAM" id="SSF52467">
    <property type="entry name" value="DHS-like NAD/FAD-binding domain"/>
    <property type="match status" value="1"/>
</dbReference>
<evidence type="ECO:0000313" key="7">
    <source>
        <dbReference type="Proteomes" id="UP001649381"/>
    </source>
</evidence>
<dbReference type="PANTHER" id="PTHR11085">
    <property type="entry name" value="NAD-DEPENDENT PROTEIN DEACYLASE SIRTUIN-5, MITOCHONDRIAL-RELATED"/>
    <property type="match status" value="1"/>
</dbReference>
<protein>
    <recommendedName>
        <fullName evidence="1">protein acetyllysine N-acetyltransferase</fullName>
        <ecNumber evidence="1">2.3.1.286</ecNumber>
    </recommendedName>
</protein>
<evidence type="ECO:0000256" key="2">
    <source>
        <dbReference type="ARBA" id="ARBA00022679"/>
    </source>
</evidence>
<dbReference type="RefSeq" id="WP_236330878.1">
    <property type="nucleotide sequence ID" value="NZ_JAKIJS010000001.1"/>
</dbReference>
<feature type="binding site" evidence="4">
    <location>
        <position position="149"/>
    </location>
    <ligand>
        <name>Zn(2+)</name>
        <dbReference type="ChEBI" id="CHEBI:29105"/>
    </ligand>
</feature>
<name>A0ABS9GUI7_9BACL</name>
<feature type="active site" description="Proton acceptor" evidence="4">
    <location>
        <position position="120"/>
    </location>
</feature>
<evidence type="ECO:0000256" key="1">
    <source>
        <dbReference type="ARBA" id="ARBA00012928"/>
    </source>
</evidence>
<feature type="binding site" evidence="4">
    <location>
        <position position="146"/>
    </location>
    <ligand>
        <name>Zn(2+)</name>
        <dbReference type="ChEBI" id="CHEBI:29105"/>
    </ligand>
</feature>
<keyword evidence="4" id="KW-0479">Metal-binding</keyword>
<evidence type="ECO:0000313" key="6">
    <source>
        <dbReference type="EMBL" id="MCF6136344.1"/>
    </source>
</evidence>
<dbReference type="Gene3D" id="3.30.1600.10">
    <property type="entry name" value="SIR2/SIRT2 'Small Domain"/>
    <property type="match status" value="1"/>
</dbReference>
<evidence type="ECO:0000256" key="4">
    <source>
        <dbReference type="PROSITE-ProRule" id="PRU00236"/>
    </source>
</evidence>
<dbReference type="InterPro" id="IPR050134">
    <property type="entry name" value="NAD-dep_sirtuin_deacylases"/>
</dbReference>
<feature type="binding site" evidence="4">
    <location>
        <position position="128"/>
    </location>
    <ligand>
        <name>Zn(2+)</name>
        <dbReference type="ChEBI" id="CHEBI:29105"/>
    </ligand>
</feature>
<reference evidence="6 7" key="1">
    <citation type="submission" date="2022-01" db="EMBL/GenBank/DDBJ databases">
        <title>Alkalihalobacillus sp. EGI L200015, a novel bacterium isolated from a salt lake sediment.</title>
        <authorList>
            <person name="Gao L."/>
            <person name="Fang B.-Z."/>
            <person name="Li W.-J."/>
        </authorList>
    </citation>
    <scope>NUCLEOTIDE SEQUENCE [LARGE SCALE GENOMIC DNA]</scope>
    <source>
        <strain evidence="6 7">KCTC 12718</strain>
    </source>
</reference>